<organism evidence="2 3">
    <name type="scientific">Candidatus Amunia macphersoniae</name>
    <dbReference type="NCBI Taxonomy" id="3127014"/>
    <lineage>
        <taxon>Bacteria</taxon>
        <taxon>Bacillati</taxon>
        <taxon>Candidatus Dormiibacterota</taxon>
        <taxon>Candidatus Dormibacteria</taxon>
        <taxon>Candidatus Aeolococcales</taxon>
        <taxon>Candidatus Aeolococcaceae</taxon>
        <taxon>Candidatus Amunia</taxon>
    </lineage>
</organism>
<reference evidence="2 3" key="1">
    <citation type="submission" date="2020-10" db="EMBL/GenBank/DDBJ databases">
        <title>Ca. Dormibacterota MAGs.</title>
        <authorList>
            <person name="Montgomery K."/>
        </authorList>
    </citation>
    <scope>NUCLEOTIDE SEQUENCE [LARGE SCALE GENOMIC DNA]</scope>
    <source>
        <strain evidence="2">Mitchell_Peninsula_5</strain>
    </source>
</reference>
<feature type="transmembrane region" description="Helical" evidence="1">
    <location>
        <begin position="71"/>
        <end position="95"/>
    </location>
</feature>
<proteinExistence type="predicted"/>
<feature type="transmembrane region" description="Helical" evidence="1">
    <location>
        <begin position="6"/>
        <end position="23"/>
    </location>
</feature>
<evidence type="ECO:0000313" key="3">
    <source>
        <dbReference type="Proteomes" id="UP000614410"/>
    </source>
</evidence>
<name>A0A934NJU4_9BACT</name>
<protein>
    <submittedName>
        <fullName evidence="2">Uncharacterized protein</fullName>
    </submittedName>
</protein>
<sequence length="274" mass="29700">MRDWLTDAELLLIPAVLLVVSAWSWAGRSRRARWWVGRPFMDQLVLGVAPGVALVTGTVVLGMLFGGTSDLMAVLVVLPILVGIVLILAGIFALLPRWWGPRWYRNLSAGQRRPNPRDSALAAAATAYVGRPEGGGARELPAAFRQAKPLGSWHGGWVHDPDTDERVHGMSWKGTVDGRLTLYPTGMVFMASHAEDALRGKQAVVVMGADDITGVQVVPPRAGADGQPRKGRLYRSRFPRLVIRTAQGTQVFDVARGRASNVAEQLATLSSGRR</sequence>
<evidence type="ECO:0000313" key="2">
    <source>
        <dbReference type="EMBL" id="MBJ7610074.1"/>
    </source>
</evidence>
<evidence type="ECO:0000256" key="1">
    <source>
        <dbReference type="SAM" id="Phobius"/>
    </source>
</evidence>
<feature type="transmembrane region" description="Helical" evidence="1">
    <location>
        <begin position="44"/>
        <end position="65"/>
    </location>
</feature>
<gene>
    <name evidence="2" type="ORF">JF887_11690</name>
</gene>
<keyword evidence="1" id="KW-0472">Membrane</keyword>
<dbReference type="Proteomes" id="UP000614410">
    <property type="component" value="Unassembled WGS sequence"/>
</dbReference>
<accession>A0A934NJU4</accession>
<dbReference type="EMBL" id="JAEKNN010000054">
    <property type="protein sequence ID" value="MBJ7610074.1"/>
    <property type="molecule type" value="Genomic_DNA"/>
</dbReference>
<comment type="caution">
    <text evidence="2">The sequence shown here is derived from an EMBL/GenBank/DDBJ whole genome shotgun (WGS) entry which is preliminary data.</text>
</comment>
<keyword evidence="1" id="KW-1133">Transmembrane helix</keyword>
<dbReference type="AlphaFoldDB" id="A0A934NJU4"/>
<keyword evidence="1" id="KW-0812">Transmembrane</keyword>